<evidence type="ECO:0000313" key="2">
    <source>
        <dbReference type="EMBL" id="KRH16014.1"/>
    </source>
</evidence>
<dbReference type="HOGENOM" id="CLU_2390355_0_0_1"/>
<dbReference type="Proteomes" id="UP000008827">
    <property type="component" value="Chromosome 14"/>
</dbReference>
<accession>K7M6D9</accession>
<evidence type="ECO:0000256" key="1">
    <source>
        <dbReference type="SAM" id="Phobius"/>
    </source>
</evidence>
<dbReference type="EMBL" id="CM000847">
    <property type="protein sequence ID" value="KRH16014.1"/>
    <property type="molecule type" value="Genomic_DNA"/>
</dbReference>
<dbReference type="Gramene" id="KRH16014">
    <property type="protein sequence ID" value="KRH16014"/>
    <property type="gene ID" value="GLYMA_14G126600"/>
</dbReference>
<feature type="transmembrane region" description="Helical" evidence="1">
    <location>
        <begin position="73"/>
        <end position="93"/>
    </location>
</feature>
<proteinExistence type="predicted"/>
<evidence type="ECO:0000313" key="4">
    <source>
        <dbReference type="Proteomes" id="UP000008827"/>
    </source>
</evidence>
<feature type="transmembrane region" description="Helical" evidence="1">
    <location>
        <begin position="28"/>
        <end position="52"/>
    </location>
</feature>
<organism evidence="2">
    <name type="scientific">Glycine max</name>
    <name type="common">Soybean</name>
    <name type="synonym">Glycine hispida</name>
    <dbReference type="NCBI Taxonomy" id="3847"/>
    <lineage>
        <taxon>Eukaryota</taxon>
        <taxon>Viridiplantae</taxon>
        <taxon>Streptophyta</taxon>
        <taxon>Embryophyta</taxon>
        <taxon>Tracheophyta</taxon>
        <taxon>Spermatophyta</taxon>
        <taxon>Magnoliopsida</taxon>
        <taxon>eudicotyledons</taxon>
        <taxon>Gunneridae</taxon>
        <taxon>Pentapetalae</taxon>
        <taxon>rosids</taxon>
        <taxon>fabids</taxon>
        <taxon>Fabales</taxon>
        <taxon>Fabaceae</taxon>
        <taxon>Papilionoideae</taxon>
        <taxon>50 kb inversion clade</taxon>
        <taxon>NPAAA clade</taxon>
        <taxon>indigoferoid/millettioid clade</taxon>
        <taxon>Phaseoleae</taxon>
        <taxon>Glycine</taxon>
        <taxon>Glycine subgen. Soja</taxon>
    </lineage>
</organism>
<dbReference type="AlphaFoldDB" id="K7M6D9"/>
<gene>
    <name evidence="2" type="ORF">GLYMA_14G126600</name>
</gene>
<reference evidence="2 3" key="1">
    <citation type="journal article" date="2010" name="Nature">
        <title>Genome sequence of the palaeopolyploid soybean.</title>
        <authorList>
            <person name="Schmutz J."/>
            <person name="Cannon S.B."/>
            <person name="Schlueter J."/>
            <person name="Ma J."/>
            <person name="Mitros T."/>
            <person name="Nelson W."/>
            <person name="Hyten D.L."/>
            <person name="Song Q."/>
            <person name="Thelen J.J."/>
            <person name="Cheng J."/>
            <person name="Xu D."/>
            <person name="Hellsten U."/>
            <person name="May G.D."/>
            <person name="Yu Y."/>
            <person name="Sakurai T."/>
            <person name="Umezawa T."/>
            <person name="Bhattacharyya M.K."/>
            <person name="Sandhu D."/>
            <person name="Valliyodan B."/>
            <person name="Lindquist E."/>
            <person name="Peto M."/>
            <person name="Grant D."/>
            <person name="Shu S."/>
            <person name="Goodstein D."/>
            <person name="Barry K."/>
            <person name="Futrell-Griggs M."/>
            <person name="Abernathy B."/>
            <person name="Du J."/>
            <person name="Tian Z."/>
            <person name="Zhu L."/>
            <person name="Gill N."/>
            <person name="Joshi T."/>
            <person name="Libault M."/>
            <person name="Sethuraman A."/>
            <person name="Zhang X.-C."/>
            <person name="Shinozaki K."/>
            <person name="Nguyen H.T."/>
            <person name="Wing R.A."/>
            <person name="Cregan P."/>
            <person name="Specht J."/>
            <person name="Grimwood J."/>
            <person name="Rokhsar D."/>
            <person name="Stacey G."/>
            <person name="Shoemaker R.C."/>
            <person name="Jackson S.A."/>
        </authorList>
    </citation>
    <scope>NUCLEOTIDE SEQUENCE [LARGE SCALE GENOMIC DNA]</scope>
    <source>
        <strain evidence="3">cv. Williams 82</strain>
        <tissue evidence="2">Callus</tissue>
    </source>
</reference>
<dbReference type="PaxDb" id="3847-GLYMA14G15220.1"/>
<evidence type="ECO:0000313" key="3">
    <source>
        <dbReference type="EnsemblPlants" id="KRH16014"/>
    </source>
</evidence>
<sequence length="94" mass="11229">MCKGHLFTTPEQWEQLCLEVRSVDVFRIQLLSLVFFFWFYLLLVLSHGLVILKNNEVVIWQSLIMKMRKHLCLLPKPFFSLPINLVSICRFVFI</sequence>
<keyword evidence="1" id="KW-0812">Transmembrane</keyword>
<name>K7M6D9_SOYBN</name>
<keyword evidence="1" id="KW-0472">Membrane</keyword>
<keyword evidence="1" id="KW-1133">Transmembrane helix</keyword>
<reference evidence="2" key="3">
    <citation type="submission" date="2018-07" db="EMBL/GenBank/DDBJ databases">
        <title>WGS assembly of Glycine max.</title>
        <authorList>
            <person name="Schmutz J."/>
            <person name="Cannon S."/>
            <person name="Schlueter J."/>
            <person name="Ma J."/>
            <person name="Mitros T."/>
            <person name="Nelson W."/>
            <person name="Hyten D."/>
            <person name="Song Q."/>
            <person name="Thelen J."/>
            <person name="Cheng J."/>
            <person name="Xu D."/>
            <person name="Hellsten U."/>
            <person name="May G."/>
            <person name="Yu Y."/>
            <person name="Sakurai T."/>
            <person name="Umezawa T."/>
            <person name="Bhattacharyya M."/>
            <person name="Sandhu D."/>
            <person name="Valliyodan B."/>
            <person name="Lindquist E."/>
            <person name="Peto M."/>
            <person name="Grant D."/>
            <person name="Shu S."/>
            <person name="Goodstein D."/>
            <person name="Barry K."/>
            <person name="Futrell-Griggs M."/>
            <person name="Abernathy B."/>
            <person name="Du J."/>
            <person name="Tian Z."/>
            <person name="Zhu L."/>
            <person name="Gill N."/>
            <person name="Joshi T."/>
            <person name="Libault M."/>
            <person name="Sethuraman A."/>
            <person name="Zhang X."/>
            <person name="Shinozaki K."/>
            <person name="Nguyen H."/>
            <person name="Wing R."/>
            <person name="Cregan P."/>
            <person name="Specht J."/>
            <person name="Grimwood J."/>
            <person name="Rokhsar D."/>
            <person name="Stacey G."/>
            <person name="Shoemaker R."/>
            <person name="Jackson S."/>
        </authorList>
    </citation>
    <scope>NUCLEOTIDE SEQUENCE</scope>
    <source>
        <tissue evidence="2">Callus</tissue>
    </source>
</reference>
<keyword evidence="4" id="KW-1185">Reference proteome</keyword>
<protein>
    <submittedName>
        <fullName evidence="2 3">Uncharacterized protein</fullName>
    </submittedName>
</protein>
<reference evidence="3" key="2">
    <citation type="submission" date="2018-02" db="UniProtKB">
        <authorList>
            <consortium name="EnsemblPlants"/>
        </authorList>
    </citation>
    <scope>IDENTIFICATION</scope>
    <source>
        <strain evidence="3">Williams 82</strain>
    </source>
</reference>
<dbReference type="InParanoid" id="K7M6D9"/>
<dbReference type="EnsemblPlants" id="KRH16014">
    <property type="protein sequence ID" value="KRH16014"/>
    <property type="gene ID" value="GLYMA_14G126600"/>
</dbReference>